<evidence type="ECO:0000256" key="2">
    <source>
        <dbReference type="ARBA" id="ARBA00022980"/>
    </source>
</evidence>
<dbReference type="EMBL" id="UYRR01008433">
    <property type="protein sequence ID" value="VDK24308.1"/>
    <property type="molecule type" value="Genomic_DNA"/>
</dbReference>
<dbReference type="Proteomes" id="UP000267096">
    <property type="component" value="Unassembled WGS sequence"/>
</dbReference>
<name>A0A0M3JBA4_ANISI</name>
<dbReference type="GO" id="GO:1990904">
    <property type="term" value="C:ribonucleoprotein complex"/>
    <property type="evidence" value="ECO:0007669"/>
    <property type="project" value="UniProtKB-KW"/>
</dbReference>
<accession>A0A0M3JBA4</accession>
<dbReference type="GO" id="GO:0005840">
    <property type="term" value="C:ribosome"/>
    <property type="evidence" value="ECO:0007669"/>
    <property type="project" value="UniProtKB-KW"/>
</dbReference>
<evidence type="ECO:0000313" key="6">
    <source>
        <dbReference type="WBParaSite" id="ASIM_0000487801-mRNA-1"/>
    </source>
</evidence>
<gene>
    <name evidence="4" type="ORF">ASIM_LOCUS4690</name>
</gene>
<keyword evidence="3" id="KW-0687">Ribonucleoprotein</keyword>
<dbReference type="WBParaSite" id="ASIM_0000487801-mRNA-1">
    <property type="protein sequence ID" value="ASIM_0000487801-mRNA-1"/>
    <property type="gene ID" value="ASIM_0000487801"/>
</dbReference>
<sequence>WVRERAAEKFSGIFYDPAIGRNVLFEEARRIKGKSELPKRVKKMFNME</sequence>
<evidence type="ECO:0000256" key="3">
    <source>
        <dbReference type="ARBA" id="ARBA00023274"/>
    </source>
</evidence>
<protein>
    <submittedName>
        <fullName evidence="6">DUF72 domain-containing protein</fullName>
    </submittedName>
</protein>
<proteinExistence type="inferred from homology"/>
<comment type="similarity">
    <text evidence="1">Belongs to the bacterial ribosomal protein bL33 family.</text>
</comment>
<organism evidence="6">
    <name type="scientific">Anisakis simplex</name>
    <name type="common">Herring worm</name>
    <dbReference type="NCBI Taxonomy" id="6269"/>
    <lineage>
        <taxon>Eukaryota</taxon>
        <taxon>Metazoa</taxon>
        <taxon>Ecdysozoa</taxon>
        <taxon>Nematoda</taxon>
        <taxon>Chromadorea</taxon>
        <taxon>Rhabditida</taxon>
        <taxon>Spirurina</taxon>
        <taxon>Ascaridomorpha</taxon>
        <taxon>Ascaridoidea</taxon>
        <taxon>Anisakidae</taxon>
        <taxon>Anisakis</taxon>
        <taxon>Anisakis simplex complex</taxon>
    </lineage>
</organism>
<dbReference type="AlphaFoldDB" id="A0A0M3JBA4"/>
<evidence type="ECO:0000256" key="1">
    <source>
        <dbReference type="ARBA" id="ARBA00007596"/>
    </source>
</evidence>
<evidence type="ECO:0000313" key="5">
    <source>
        <dbReference type="Proteomes" id="UP000267096"/>
    </source>
</evidence>
<dbReference type="InterPro" id="IPR038584">
    <property type="entry name" value="Ribosomal_bL33_sf"/>
</dbReference>
<dbReference type="OrthoDB" id="275534at2759"/>
<evidence type="ECO:0000313" key="4">
    <source>
        <dbReference type="EMBL" id="VDK24308.1"/>
    </source>
</evidence>
<reference evidence="4 5" key="2">
    <citation type="submission" date="2018-11" db="EMBL/GenBank/DDBJ databases">
        <authorList>
            <consortium name="Pathogen Informatics"/>
        </authorList>
    </citation>
    <scope>NUCLEOTIDE SEQUENCE [LARGE SCALE GENOMIC DNA]</scope>
</reference>
<keyword evidence="2" id="KW-0689">Ribosomal protein</keyword>
<keyword evidence="5" id="KW-1185">Reference proteome</keyword>
<reference evidence="6" key="1">
    <citation type="submission" date="2017-02" db="UniProtKB">
        <authorList>
            <consortium name="WormBaseParasite"/>
        </authorList>
    </citation>
    <scope>IDENTIFICATION</scope>
</reference>
<dbReference type="Gene3D" id="2.20.28.120">
    <property type="entry name" value="Ribosomal protein L33"/>
    <property type="match status" value="1"/>
</dbReference>